<accession>A0ABQ2L9K9</accession>
<dbReference type="EMBL" id="BMOV01000002">
    <property type="protein sequence ID" value="GGO07706.1"/>
    <property type="molecule type" value="Genomic_DNA"/>
</dbReference>
<keyword evidence="4" id="KW-1185">Reference proteome</keyword>
<gene>
    <name evidence="3" type="ORF">GCM10007972_07340</name>
</gene>
<comment type="caution">
    <text evidence="3">The sequence shown here is derived from an EMBL/GenBank/DDBJ whole genome shotgun (WGS) entry which is preliminary data.</text>
</comment>
<feature type="chain" id="PRO_5045786809" description="DUF1571 domain-containing protein" evidence="2">
    <location>
        <begin position="26"/>
        <end position="246"/>
    </location>
</feature>
<dbReference type="RefSeq" id="WP_150004299.1">
    <property type="nucleotide sequence ID" value="NZ_BMOV01000002.1"/>
</dbReference>
<name>A0ABQ2L9K9_9PROT</name>
<dbReference type="Proteomes" id="UP000602381">
    <property type="component" value="Unassembled WGS sequence"/>
</dbReference>
<feature type="region of interest" description="Disordered" evidence="1">
    <location>
        <begin position="84"/>
        <end position="104"/>
    </location>
</feature>
<protein>
    <recommendedName>
        <fullName evidence="5">DUF1571 domain-containing protein</fullName>
    </recommendedName>
</protein>
<evidence type="ECO:0000256" key="2">
    <source>
        <dbReference type="SAM" id="SignalP"/>
    </source>
</evidence>
<feature type="signal peptide" evidence="2">
    <location>
        <begin position="1"/>
        <end position="25"/>
    </location>
</feature>
<feature type="compositionally biased region" description="Basic and acidic residues" evidence="1">
    <location>
        <begin position="84"/>
        <end position="93"/>
    </location>
</feature>
<evidence type="ECO:0000256" key="1">
    <source>
        <dbReference type="SAM" id="MobiDB-lite"/>
    </source>
</evidence>
<reference evidence="4" key="1">
    <citation type="journal article" date="2019" name="Int. J. Syst. Evol. Microbiol.">
        <title>The Global Catalogue of Microorganisms (GCM) 10K type strain sequencing project: providing services to taxonomists for standard genome sequencing and annotation.</title>
        <authorList>
            <consortium name="The Broad Institute Genomics Platform"/>
            <consortium name="The Broad Institute Genome Sequencing Center for Infectious Disease"/>
            <person name="Wu L."/>
            <person name="Ma J."/>
        </authorList>
    </citation>
    <scope>NUCLEOTIDE SEQUENCE [LARGE SCALE GENOMIC DNA]</scope>
    <source>
        <strain evidence="4">JCM 17843</strain>
    </source>
</reference>
<evidence type="ECO:0000313" key="3">
    <source>
        <dbReference type="EMBL" id="GGO07706.1"/>
    </source>
</evidence>
<keyword evidence="2" id="KW-0732">Signal</keyword>
<evidence type="ECO:0008006" key="5">
    <source>
        <dbReference type="Google" id="ProtNLM"/>
    </source>
</evidence>
<proteinExistence type="predicted"/>
<organism evidence="3 4">
    <name type="scientific">Iodidimonas muriae</name>
    <dbReference type="NCBI Taxonomy" id="261467"/>
    <lineage>
        <taxon>Bacteria</taxon>
        <taxon>Pseudomonadati</taxon>
        <taxon>Pseudomonadota</taxon>
        <taxon>Alphaproteobacteria</taxon>
        <taxon>Iodidimonadales</taxon>
        <taxon>Iodidimonadaceae</taxon>
        <taxon>Iodidimonas</taxon>
    </lineage>
</organism>
<sequence>MVRAKSFLALLAVVLASWGASRAFADPILDAVRAEAAVVSPLHHKVTREVFDNSGKTRQRKAVFDPRLPEGERWTLLERNHEPPSKKYQRKYEDDEDRDPPESYGRVLHYLDGPVTRLAQTETDVTYRIDRLGKGSIILHGEDISDKISGEVVVDLTSGVPFVREVRLMVAETFKPMWLVRIESGEGLIRFKRTKDGYPVMHRQTLHVRGKRPFGHIDYESDALYQDYHPIAALQEVSGDLSAHYP</sequence>
<evidence type="ECO:0000313" key="4">
    <source>
        <dbReference type="Proteomes" id="UP000602381"/>
    </source>
</evidence>